<dbReference type="InterPro" id="IPR013149">
    <property type="entry name" value="ADH-like_C"/>
</dbReference>
<dbReference type="Pfam" id="PF08240">
    <property type="entry name" value="ADH_N"/>
    <property type="match status" value="1"/>
</dbReference>
<feature type="domain" description="Enoyl reductase (ER)" evidence="7">
    <location>
        <begin position="12"/>
        <end position="344"/>
    </location>
</feature>
<dbReference type="Proteomes" id="UP000007077">
    <property type="component" value="Chromosome"/>
</dbReference>
<name>E4PG56_MARAH</name>
<feature type="region of interest" description="Disordered" evidence="6">
    <location>
        <begin position="1"/>
        <end position="27"/>
    </location>
</feature>
<dbReference type="SUPFAM" id="SSF50129">
    <property type="entry name" value="GroES-like"/>
    <property type="match status" value="1"/>
</dbReference>
<dbReference type="PROSITE" id="PS00059">
    <property type="entry name" value="ADH_ZINC"/>
    <property type="match status" value="1"/>
</dbReference>
<proteinExistence type="inferred from homology"/>
<evidence type="ECO:0000256" key="1">
    <source>
        <dbReference type="ARBA" id="ARBA00001947"/>
    </source>
</evidence>
<protein>
    <submittedName>
        <fullName evidence="8">Zn-dependent alcohol dehydrogenase</fullName>
    </submittedName>
</protein>
<dbReference type="CDD" id="cd05283">
    <property type="entry name" value="CAD1"/>
    <property type="match status" value="1"/>
</dbReference>
<evidence type="ECO:0000313" key="9">
    <source>
        <dbReference type="Proteomes" id="UP000007077"/>
    </source>
</evidence>
<dbReference type="PROSITE" id="PS00065">
    <property type="entry name" value="D_2_HYDROXYACID_DH_1"/>
    <property type="match status" value="1"/>
</dbReference>
<dbReference type="Gene3D" id="3.90.180.10">
    <property type="entry name" value="Medium-chain alcohol dehydrogenases, catalytic domain"/>
    <property type="match status" value="1"/>
</dbReference>
<accession>E4PG56</accession>
<dbReference type="KEGG" id="mad:HP15_1034"/>
<evidence type="ECO:0000256" key="5">
    <source>
        <dbReference type="RuleBase" id="RU361277"/>
    </source>
</evidence>
<gene>
    <name evidence="8" type="ordered locus">HP15_1034</name>
</gene>
<organism evidence="8 9">
    <name type="scientific">Marinobacter adhaerens (strain DSM 23420 / HP15)</name>
    <dbReference type="NCBI Taxonomy" id="225937"/>
    <lineage>
        <taxon>Bacteria</taxon>
        <taxon>Pseudomonadati</taxon>
        <taxon>Pseudomonadota</taxon>
        <taxon>Gammaproteobacteria</taxon>
        <taxon>Pseudomonadales</taxon>
        <taxon>Marinobacteraceae</taxon>
        <taxon>Marinobacter</taxon>
    </lineage>
</organism>
<dbReference type="Pfam" id="PF00107">
    <property type="entry name" value="ADH_zinc_N"/>
    <property type="match status" value="1"/>
</dbReference>
<evidence type="ECO:0000256" key="3">
    <source>
        <dbReference type="ARBA" id="ARBA00022833"/>
    </source>
</evidence>
<dbReference type="InterPro" id="IPR047109">
    <property type="entry name" value="CAD-like"/>
</dbReference>
<dbReference type="InterPro" id="IPR020843">
    <property type="entry name" value="ER"/>
</dbReference>
<dbReference type="FunFam" id="3.40.50.720:FF:000022">
    <property type="entry name" value="Cinnamyl alcohol dehydrogenase"/>
    <property type="match status" value="1"/>
</dbReference>
<keyword evidence="2 5" id="KW-0479">Metal-binding</keyword>
<evidence type="ECO:0000256" key="6">
    <source>
        <dbReference type="SAM" id="MobiDB-lite"/>
    </source>
</evidence>
<dbReference type="InterPro" id="IPR036291">
    <property type="entry name" value="NAD(P)-bd_dom_sf"/>
</dbReference>
<dbReference type="AlphaFoldDB" id="E4PG56"/>
<dbReference type="InterPro" id="IPR013154">
    <property type="entry name" value="ADH-like_N"/>
</dbReference>
<comment type="cofactor">
    <cofactor evidence="1 5">
        <name>Zn(2+)</name>
        <dbReference type="ChEBI" id="CHEBI:29105"/>
    </cofactor>
</comment>
<comment type="similarity">
    <text evidence="5">Belongs to the zinc-containing alcohol dehydrogenase family.</text>
</comment>
<reference evidence="8 9" key="1">
    <citation type="journal article" date="2010" name="Stand. Genomic Sci.">
        <title>Complete genome sequence of Marinobacter adhaerens type strain (HP15), a diatom-interacting marine microorganism.</title>
        <authorList>
            <person name="Gardes A."/>
            <person name="Kaeppel E."/>
            <person name="Shehzad A."/>
            <person name="Seebah S."/>
            <person name="Teeling H."/>
            <person name="Yarza P."/>
            <person name="Glockner F.O."/>
            <person name="Grossart H.P."/>
            <person name="Ullrich M.S."/>
        </authorList>
    </citation>
    <scope>NUCLEOTIDE SEQUENCE [LARGE SCALE GENOMIC DNA]</scope>
    <source>
        <strain evidence="9">DSM 23420 / HP15</strain>
    </source>
</reference>
<evidence type="ECO:0000256" key="2">
    <source>
        <dbReference type="ARBA" id="ARBA00022723"/>
    </source>
</evidence>
<sequence length="352" mass="38276">MMTATKAFAAQSPTSGMAPHTIDRRDPRPDDVAIEIDYCGVCHTDIHFAQNDWGITEYPVVPGHEIVGRVTAVGPEVKSFNVGDVVGVGCMVDSCRTCSACEAGLEQYCSEGMTSTYNGQDRHDHSITFGGYSERITVSERFVVRIPEKLDIKAAAPLLCAGITTYSPLRHYGVKAGHKVGVIGMGGLGHMGVKFARALGAEVTIFTRSESKVPEAKKQGADHVVISTDEDQMAAAAENFDFMLDTVPVQHDLNPYLNCLKHDGTHILVGLLEPVEPPVEAGALVFKRRVLAGSLIGGMPETQEVLDFCAEHDVSCDVEMLDINNLNEAYERMKKGDVKYRFVIDMQTLKNG</sequence>
<evidence type="ECO:0000256" key="4">
    <source>
        <dbReference type="ARBA" id="ARBA00023002"/>
    </source>
</evidence>
<dbReference type="InterPro" id="IPR011032">
    <property type="entry name" value="GroES-like_sf"/>
</dbReference>
<dbReference type="GO" id="GO:0008106">
    <property type="term" value="F:alcohol dehydrogenase (NADP+) activity"/>
    <property type="evidence" value="ECO:0007669"/>
    <property type="project" value="UniProtKB-ARBA"/>
</dbReference>
<dbReference type="HOGENOM" id="CLU_026673_20_2_6"/>
<keyword evidence="4" id="KW-0560">Oxidoreductase</keyword>
<dbReference type="STRING" id="225937.HP15_1034"/>
<dbReference type="eggNOG" id="COG1064">
    <property type="taxonomic scope" value="Bacteria"/>
</dbReference>
<evidence type="ECO:0000313" key="8">
    <source>
        <dbReference type="EMBL" id="ADP96798.1"/>
    </source>
</evidence>
<dbReference type="EMBL" id="CP001978">
    <property type="protein sequence ID" value="ADP96798.1"/>
    <property type="molecule type" value="Genomic_DNA"/>
</dbReference>
<reference evidence="9" key="2">
    <citation type="submission" date="2010-02" db="EMBL/GenBank/DDBJ databases">
        <title>Complete genome sequence of Marinobacter adhaerens type strain (HP15).</title>
        <authorList>
            <person name="Gaerdes A.A.M."/>
            <person name="Kaeppel E."/>
            <person name="Shezad A."/>
            <person name="Seebah S."/>
            <person name="Teeling H."/>
            <person name="Yarza P."/>
            <person name="Gloeckner F.O."/>
            <person name="Ullrich M.S."/>
        </authorList>
    </citation>
    <scope>NUCLEOTIDE SEQUENCE [LARGE SCALE GENOMIC DNA]</scope>
    <source>
        <strain evidence="9">DSM 23420 / HP15</strain>
    </source>
</reference>
<dbReference type="InterPro" id="IPR029752">
    <property type="entry name" value="D-isomer_DH_CS1"/>
</dbReference>
<dbReference type="SUPFAM" id="SSF51735">
    <property type="entry name" value="NAD(P)-binding Rossmann-fold domains"/>
    <property type="match status" value="1"/>
</dbReference>
<dbReference type="Gene3D" id="3.40.50.720">
    <property type="entry name" value="NAD(P)-binding Rossmann-like Domain"/>
    <property type="match status" value="1"/>
</dbReference>
<dbReference type="InterPro" id="IPR002328">
    <property type="entry name" value="ADH_Zn_CS"/>
</dbReference>
<dbReference type="GO" id="GO:0008270">
    <property type="term" value="F:zinc ion binding"/>
    <property type="evidence" value="ECO:0007669"/>
    <property type="project" value="InterPro"/>
</dbReference>
<dbReference type="SMART" id="SM00829">
    <property type="entry name" value="PKS_ER"/>
    <property type="match status" value="1"/>
</dbReference>
<evidence type="ECO:0000259" key="7">
    <source>
        <dbReference type="SMART" id="SM00829"/>
    </source>
</evidence>
<dbReference type="PATRIC" id="fig|225937.3.peg.1036"/>
<keyword evidence="3 5" id="KW-0862">Zinc</keyword>
<dbReference type="PANTHER" id="PTHR42683">
    <property type="entry name" value="ALDEHYDE REDUCTASE"/>
    <property type="match status" value="1"/>
</dbReference>